<gene>
    <name evidence="1" type="ORF">ERS852429_01962</name>
</gene>
<sequence length="121" mass="13579">MNMTMMSTKKGRAWFVPGLVVLPVLLFYLSFFRGEEMGSSPGRQLELQTFQSGDGWGYQIRMNGKVLIYQPTIPSIDTVIAFPDKESAENIGTLVLNKLAGNRNFSVSREEIQHSLSYLGQ</sequence>
<proteinExistence type="predicted"/>
<evidence type="ECO:0000313" key="1">
    <source>
        <dbReference type="EMBL" id="CUN10729.1"/>
    </source>
</evidence>
<dbReference type="Proteomes" id="UP000095591">
    <property type="component" value="Unassembled WGS sequence"/>
</dbReference>
<dbReference type="Pfam" id="PF16250">
    <property type="entry name" value="DUF4907"/>
    <property type="match status" value="1"/>
</dbReference>
<dbReference type="EMBL" id="CYXP01000004">
    <property type="protein sequence ID" value="CUN10729.1"/>
    <property type="molecule type" value="Genomic_DNA"/>
</dbReference>
<dbReference type="InterPro" id="IPR032593">
    <property type="entry name" value="DUF4907"/>
</dbReference>
<name>A0A173U7K5_PARDI</name>
<organism evidence="1 2">
    <name type="scientific">Parabacteroides distasonis</name>
    <dbReference type="NCBI Taxonomy" id="823"/>
    <lineage>
        <taxon>Bacteria</taxon>
        <taxon>Pseudomonadati</taxon>
        <taxon>Bacteroidota</taxon>
        <taxon>Bacteroidia</taxon>
        <taxon>Bacteroidales</taxon>
        <taxon>Tannerellaceae</taxon>
        <taxon>Parabacteroides</taxon>
    </lineage>
</organism>
<dbReference type="AlphaFoldDB" id="A0A173U7K5"/>
<reference evidence="1 2" key="1">
    <citation type="submission" date="2015-09" db="EMBL/GenBank/DDBJ databases">
        <authorList>
            <consortium name="Pathogen Informatics"/>
        </authorList>
    </citation>
    <scope>NUCLEOTIDE SEQUENCE [LARGE SCALE GENOMIC DNA]</scope>
    <source>
        <strain evidence="1 2">2789STDY5608872</strain>
    </source>
</reference>
<protein>
    <recommendedName>
        <fullName evidence="3">DUF4907 domain-containing protein</fullName>
    </recommendedName>
</protein>
<accession>A0A173U7K5</accession>
<evidence type="ECO:0000313" key="2">
    <source>
        <dbReference type="Proteomes" id="UP000095591"/>
    </source>
</evidence>
<evidence type="ECO:0008006" key="3">
    <source>
        <dbReference type="Google" id="ProtNLM"/>
    </source>
</evidence>